<dbReference type="Gene3D" id="3.40.50.1820">
    <property type="entry name" value="alpha/beta hydrolase"/>
    <property type="match status" value="1"/>
</dbReference>
<dbReference type="Proteomes" id="UP000285123">
    <property type="component" value="Unassembled WGS sequence"/>
</dbReference>
<dbReference type="OrthoDB" id="264572at2"/>
<sequence>MNQAEHAPRVVFAHGKESGPWGSKIRHLAAIAEAAGCAVDSPDYSAMMDPLERLRHLETLAPAGTPLLLVGSSMGGYVSAMACAALRPAALLLMAPALYLEGYPGEPRDCPADTVVVHGWHDDIVPLSASLDFARARSAALHIVDDGHRLADSLDLIGALFQRQLERALGHR</sequence>
<dbReference type="InterPro" id="IPR029058">
    <property type="entry name" value="AB_hydrolase_fold"/>
</dbReference>
<dbReference type="SUPFAM" id="SSF53474">
    <property type="entry name" value="alpha/beta-Hydrolases"/>
    <property type="match status" value="1"/>
</dbReference>
<dbReference type="AlphaFoldDB" id="A0A423PEC5"/>
<dbReference type="RefSeq" id="WP_123592462.1">
    <property type="nucleotide sequence ID" value="NZ_AYKF01000132.1"/>
</dbReference>
<evidence type="ECO:0000313" key="2">
    <source>
        <dbReference type="EMBL" id="ROO23925.1"/>
    </source>
</evidence>
<evidence type="ECO:0000313" key="3">
    <source>
        <dbReference type="Proteomes" id="UP000285123"/>
    </source>
</evidence>
<dbReference type="EMBL" id="AYKF01000132">
    <property type="protein sequence ID" value="ROO23925.1"/>
    <property type="molecule type" value="Genomic_DNA"/>
</dbReference>
<comment type="caution">
    <text evidence="2">The sequence shown here is derived from an EMBL/GenBank/DDBJ whole genome shotgun (WGS) entry which is preliminary data.</text>
</comment>
<reference evidence="2 3" key="1">
    <citation type="submission" date="2013-10" db="EMBL/GenBank/DDBJ databases">
        <title>Salinisphaera halophila YIM 95161 Genome Sequencing.</title>
        <authorList>
            <person name="Lai Q."/>
            <person name="Li C."/>
            <person name="Shao Z."/>
        </authorList>
    </citation>
    <scope>NUCLEOTIDE SEQUENCE [LARGE SCALE GENOMIC DNA]</scope>
    <source>
        <strain evidence="2 3">YIM 95161</strain>
    </source>
</reference>
<name>A0A423PEC5_9GAMM</name>
<evidence type="ECO:0000259" key="1">
    <source>
        <dbReference type="Pfam" id="PF12697"/>
    </source>
</evidence>
<dbReference type="Pfam" id="PF12697">
    <property type="entry name" value="Abhydrolase_6"/>
    <property type="match status" value="1"/>
</dbReference>
<feature type="domain" description="AB hydrolase-1" evidence="1">
    <location>
        <begin position="10"/>
        <end position="102"/>
    </location>
</feature>
<proteinExistence type="predicted"/>
<dbReference type="InterPro" id="IPR000073">
    <property type="entry name" value="AB_hydrolase_1"/>
</dbReference>
<accession>A0A423PEC5</accession>
<gene>
    <name evidence="2" type="ORF">SAHL_16330</name>
</gene>
<protein>
    <recommendedName>
        <fullName evidence="1">AB hydrolase-1 domain-containing protein</fullName>
    </recommendedName>
</protein>
<organism evidence="2 3">
    <name type="scientific">Salinisphaera orenii YIM 95161</name>
    <dbReference type="NCBI Taxonomy" id="1051139"/>
    <lineage>
        <taxon>Bacteria</taxon>
        <taxon>Pseudomonadati</taxon>
        <taxon>Pseudomonadota</taxon>
        <taxon>Gammaproteobacteria</taxon>
        <taxon>Salinisphaerales</taxon>
        <taxon>Salinisphaeraceae</taxon>
        <taxon>Salinisphaera</taxon>
    </lineage>
</organism>